<proteinExistence type="predicted"/>
<feature type="transmembrane region" description="Helical" evidence="1">
    <location>
        <begin position="115"/>
        <end position="136"/>
    </location>
</feature>
<organism evidence="2 3">
    <name type="scientific">Serpentinicella alkaliphila</name>
    <dbReference type="NCBI Taxonomy" id="1734049"/>
    <lineage>
        <taxon>Bacteria</taxon>
        <taxon>Bacillati</taxon>
        <taxon>Bacillota</taxon>
        <taxon>Clostridia</taxon>
        <taxon>Peptostreptococcales</taxon>
        <taxon>Natronincolaceae</taxon>
        <taxon>Serpentinicella</taxon>
    </lineage>
</organism>
<dbReference type="InterPro" id="IPR026272">
    <property type="entry name" value="SdpI"/>
</dbReference>
<dbReference type="AlphaFoldDB" id="A0A4R2U233"/>
<dbReference type="GO" id="GO:0009636">
    <property type="term" value="P:response to toxic substance"/>
    <property type="evidence" value="ECO:0007669"/>
    <property type="project" value="TreeGrafter"/>
</dbReference>
<dbReference type="PANTHER" id="PTHR37810:SF5">
    <property type="entry name" value="IMMUNITY PROTEIN SDPI"/>
    <property type="match status" value="1"/>
</dbReference>
<feature type="transmembrane region" description="Helical" evidence="1">
    <location>
        <begin position="195"/>
        <end position="215"/>
    </location>
</feature>
<feature type="transmembrane region" description="Helical" evidence="1">
    <location>
        <begin position="157"/>
        <end position="183"/>
    </location>
</feature>
<protein>
    <submittedName>
        <fullName evidence="2">Putative membrane protein</fullName>
    </submittedName>
</protein>
<keyword evidence="1" id="KW-0812">Transmembrane</keyword>
<keyword evidence="3" id="KW-1185">Reference proteome</keyword>
<keyword evidence="1" id="KW-1133">Transmembrane helix</keyword>
<accession>A0A4R2U233</accession>
<comment type="caution">
    <text evidence="2">The sequence shown here is derived from an EMBL/GenBank/DDBJ whole genome shotgun (WGS) entry which is preliminary data.</text>
</comment>
<feature type="transmembrane region" description="Helical" evidence="1">
    <location>
        <begin position="7"/>
        <end position="28"/>
    </location>
</feature>
<gene>
    <name evidence="2" type="ORF">EDD79_102434</name>
</gene>
<feature type="transmembrane region" description="Helical" evidence="1">
    <location>
        <begin position="48"/>
        <end position="66"/>
    </location>
</feature>
<dbReference type="EMBL" id="SLYC01000024">
    <property type="protein sequence ID" value="TCQ01693.1"/>
    <property type="molecule type" value="Genomic_DNA"/>
</dbReference>
<keyword evidence="1" id="KW-0472">Membrane</keyword>
<sequence length="223" mass="25795">MKKKNKLILIALGISPFLLSALTLPILPHTIPKIINIGTEAYASKYELLTLPIFALIFAFFMYIVISKSDNRNYKAFYISTLALLIFINIYNIMLIYRIYLLVYEVRNVLSSEIVFTKVIMIFCSLLLMLIGNYLPKSKQNLILGIRTKWTLSNEEVWFLTHRFAAKIIIVFGFFSIIVSLLISNPKSEVFLIRLYSFFLIAPLIISAIYSKIIYDKVNKKNK</sequence>
<dbReference type="Pfam" id="PF13630">
    <property type="entry name" value="SdpI"/>
    <property type="match status" value="1"/>
</dbReference>
<name>A0A4R2U233_9FIRM</name>
<dbReference type="Proteomes" id="UP000295504">
    <property type="component" value="Unassembled WGS sequence"/>
</dbReference>
<dbReference type="InterPro" id="IPR025962">
    <property type="entry name" value="SdpI/YhfL"/>
</dbReference>
<dbReference type="RefSeq" id="WP_132848818.1">
    <property type="nucleotide sequence ID" value="NZ_CP058648.1"/>
</dbReference>
<reference evidence="2 3" key="1">
    <citation type="submission" date="2019-03" db="EMBL/GenBank/DDBJ databases">
        <title>Genomic Encyclopedia of Type Strains, Phase IV (KMG-IV): sequencing the most valuable type-strain genomes for metagenomic binning, comparative biology and taxonomic classification.</title>
        <authorList>
            <person name="Goeker M."/>
        </authorList>
    </citation>
    <scope>NUCLEOTIDE SEQUENCE [LARGE SCALE GENOMIC DNA]</scope>
    <source>
        <strain evidence="2 3">DSM 100013</strain>
    </source>
</reference>
<feature type="transmembrane region" description="Helical" evidence="1">
    <location>
        <begin position="78"/>
        <end position="103"/>
    </location>
</feature>
<dbReference type="PIRSF" id="PIRSF038959">
    <property type="entry name" value="SdpI"/>
    <property type="match status" value="1"/>
</dbReference>
<dbReference type="PANTHER" id="PTHR37810">
    <property type="entry name" value="IMMUNITY PROTEIN SDPI"/>
    <property type="match status" value="1"/>
</dbReference>
<evidence type="ECO:0000256" key="1">
    <source>
        <dbReference type="SAM" id="Phobius"/>
    </source>
</evidence>
<evidence type="ECO:0000313" key="3">
    <source>
        <dbReference type="Proteomes" id="UP000295504"/>
    </source>
</evidence>
<evidence type="ECO:0000313" key="2">
    <source>
        <dbReference type="EMBL" id="TCQ01693.1"/>
    </source>
</evidence>
<dbReference type="OrthoDB" id="9808690at2"/>